<dbReference type="PANTHER" id="PTHR47447:SF24">
    <property type="entry name" value="PENTATRICOPEPTIDE REPEAT-CONTAINING PROTEIN"/>
    <property type="match status" value="1"/>
</dbReference>
<evidence type="ECO:0000256" key="1">
    <source>
        <dbReference type="ARBA" id="ARBA00007626"/>
    </source>
</evidence>
<dbReference type="InterPro" id="IPR002885">
    <property type="entry name" value="PPR_rpt"/>
</dbReference>
<feature type="repeat" description="PPR" evidence="3">
    <location>
        <begin position="233"/>
        <end position="267"/>
    </location>
</feature>
<dbReference type="AlphaFoldDB" id="A0A6A4KDV1"/>
<keyword evidence="5" id="KW-1185">Reference proteome</keyword>
<proteinExistence type="inferred from homology"/>
<feature type="repeat" description="PPR" evidence="3">
    <location>
        <begin position="127"/>
        <end position="161"/>
    </location>
</feature>
<dbReference type="Proteomes" id="UP000428333">
    <property type="component" value="Linkage Group LG13"/>
</dbReference>
<feature type="repeat" description="PPR" evidence="3">
    <location>
        <begin position="303"/>
        <end position="337"/>
    </location>
</feature>
<dbReference type="Pfam" id="PF13041">
    <property type="entry name" value="PPR_2"/>
    <property type="match status" value="1"/>
</dbReference>
<accession>A0A6A4KDV1</accession>
<evidence type="ECO:0000313" key="5">
    <source>
        <dbReference type="Proteomes" id="UP000428333"/>
    </source>
</evidence>
<evidence type="ECO:0000256" key="3">
    <source>
        <dbReference type="PROSITE-ProRule" id="PRU00708"/>
    </source>
</evidence>
<feature type="non-terminal residue" evidence="4">
    <location>
        <position position="1"/>
    </location>
</feature>
<dbReference type="Pfam" id="PF01535">
    <property type="entry name" value="PPR"/>
    <property type="match status" value="8"/>
</dbReference>
<feature type="repeat" description="PPR" evidence="3">
    <location>
        <begin position="403"/>
        <end position="437"/>
    </location>
</feature>
<dbReference type="OrthoDB" id="185373at2759"/>
<dbReference type="PANTHER" id="PTHR47447">
    <property type="entry name" value="OS03G0856100 PROTEIN"/>
    <property type="match status" value="1"/>
</dbReference>
<evidence type="ECO:0000313" key="4">
    <source>
        <dbReference type="EMBL" id="KAE9446706.1"/>
    </source>
</evidence>
<keyword evidence="2" id="KW-0677">Repeat</keyword>
<dbReference type="PROSITE" id="PS51375">
    <property type="entry name" value="PPR"/>
    <property type="match status" value="10"/>
</dbReference>
<comment type="caution">
    <text evidence="4">The sequence shown here is derived from an EMBL/GenBank/DDBJ whole genome shotgun (WGS) entry which is preliminary data.</text>
</comment>
<evidence type="ECO:0000256" key="2">
    <source>
        <dbReference type="ARBA" id="ARBA00022737"/>
    </source>
</evidence>
<reference evidence="4 5" key="1">
    <citation type="journal article" date="2019" name="Genome Biol. Evol.">
        <title>The Rhododendron genome and chromosomal organization provide insight into shared whole-genome duplications across the heath family (Ericaceae).</title>
        <authorList>
            <person name="Soza V.L."/>
            <person name="Lindsley D."/>
            <person name="Waalkes A."/>
            <person name="Ramage E."/>
            <person name="Patwardhan R.P."/>
            <person name="Burton J.N."/>
            <person name="Adey A."/>
            <person name="Kumar A."/>
            <person name="Qiu R."/>
            <person name="Shendure J."/>
            <person name="Hall B."/>
        </authorList>
    </citation>
    <scope>NUCLEOTIDE SEQUENCE [LARGE SCALE GENOMIC DNA]</scope>
    <source>
        <strain evidence="4">RSF 1966-606</strain>
    </source>
</reference>
<protein>
    <recommendedName>
        <fullName evidence="6">Pentacotripeptide-repeat region of PRORP domain-containing protein</fullName>
    </recommendedName>
</protein>
<feature type="repeat" description="PPR" evidence="3">
    <location>
        <begin position="578"/>
        <end position="612"/>
    </location>
</feature>
<feature type="repeat" description="PPR" evidence="3">
    <location>
        <begin position="162"/>
        <end position="197"/>
    </location>
</feature>
<comment type="similarity">
    <text evidence="1">Belongs to the PPR family. P subfamily.</text>
</comment>
<feature type="repeat" description="PPR" evidence="3">
    <location>
        <begin position="543"/>
        <end position="577"/>
    </location>
</feature>
<feature type="repeat" description="PPR" evidence="3">
    <location>
        <begin position="438"/>
        <end position="472"/>
    </location>
</feature>
<sequence>MAVKLSSLTYSKKIPNWVYLRAYVSSVSCANKVQIIPENDLPNISEFEDKIQFLRNQLHPASLIRVLDSTHDLSSSLKLFKWVSLQKRFRHTAGTYYQMILKLGMAGNVEEMEGFCNEMVRERCPGTEEAFAALIDSFVRHGKLNEASRVLVAMNLGGYKPTIGLFNVLLGAMVGEKRDFQDVLFVYKEMVKAGIVPITETLNYLIEALFDDDRIGTALDQYRRMNKKGCSPNSRTFEILISGLAVRNLVDESIVVLDEVVELKFEPSLSFYSSIVPIFCWLNNLKVVMRLFKMMKASNISPDSQLYEVLIQCMCNNHRLNDAINLVEEMKAIDLTPSDDILADIVNCFCKLGKADEATQFLENKHVVGSHPHNALLGGYCSAGNLFAAEVLFFDMLQRNIADTVSWNVLIRWVSENVGINKALEFLSRMIVSSYVPDYATYSAIVVGKCRLSKYKDALELFHQIRAKSWVLDSTSYGELVECLCQSQMIQEADEVFCYMSDKKCTLQLSSFTTLIKGLCVTGNVRRAISLLSLAYCSVTSCSTATYNAIMLGLSKLGKEDDLMVVLSRMLVEGHAPDGETYGLLIESMIALGRIDDCVLFFNLMASQGLSPDSEMLTYLLSCLAKLSQLHMILLALDKLIINHALLNSAMCNVLTNGLWKEGYKSEACRMLDIMLEKGWVPDASTHGLLMRSVVREEGECKLDTDNPDKISNILADGLGKT</sequence>
<dbReference type="Gene3D" id="1.25.40.10">
    <property type="entry name" value="Tetratricopeptide repeat domain"/>
    <property type="match status" value="6"/>
</dbReference>
<gene>
    <name evidence="4" type="ORF">C3L33_21391</name>
</gene>
<dbReference type="EMBL" id="QEFC01003733">
    <property type="protein sequence ID" value="KAE9446706.1"/>
    <property type="molecule type" value="Genomic_DNA"/>
</dbReference>
<dbReference type="NCBIfam" id="TIGR00756">
    <property type="entry name" value="PPR"/>
    <property type="match status" value="4"/>
</dbReference>
<dbReference type="Pfam" id="PF12854">
    <property type="entry name" value="PPR_1"/>
    <property type="match status" value="1"/>
</dbReference>
<feature type="repeat" description="PPR" evidence="3">
    <location>
        <begin position="648"/>
        <end position="682"/>
    </location>
</feature>
<dbReference type="Pfam" id="PF13812">
    <property type="entry name" value="PPR_3"/>
    <property type="match status" value="1"/>
</dbReference>
<dbReference type="InterPro" id="IPR011990">
    <property type="entry name" value="TPR-like_helical_dom_sf"/>
</dbReference>
<feature type="repeat" description="PPR" evidence="3">
    <location>
        <begin position="473"/>
        <end position="507"/>
    </location>
</feature>
<organism evidence="4 5">
    <name type="scientific">Rhododendron williamsianum</name>
    <dbReference type="NCBI Taxonomy" id="262921"/>
    <lineage>
        <taxon>Eukaryota</taxon>
        <taxon>Viridiplantae</taxon>
        <taxon>Streptophyta</taxon>
        <taxon>Embryophyta</taxon>
        <taxon>Tracheophyta</taxon>
        <taxon>Spermatophyta</taxon>
        <taxon>Magnoliopsida</taxon>
        <taxon>eudicotyledons</taxon>
        <taxon>Gunneridae</taxon>
        <taxon>Pentapetalae</taxon>
        <taxon>asterids</taxon>
        <taxon>Ericales</taxon>
        <taxon>Ericaceae</taxon>
        <taxon>Ericoideae</taxon>
        <taxon>Rhodoreae</taxon>
        <taxon>Rhododendron</taxon>
    </lineage>
</organism>
<name>A0A6A4KDV1_9ERIC</name>
<evidence type="ECO:0008006" key="6">
    <source>
        <dbReference type="Google" id="ProtNLM"/>
    </source>
</evidence>